<name>A0A564VWF4_BIFLI</name>
<evidence type="ECO:0000313" key="3">
    <source>
        <dbReference type="Proteomes" id="UP000345266"/>
    </source>
</evidence>
<dbReference type="EMBL" id="CABHNT010000042">
    <property type="protein sequence ID" value="VUX36083.1"/>
    <property type="molecule type" value="Genomic_DNA"/>
</dbReference>
<evidence type="ECO:0000313" key="2">
    <source>
        <dbReference type="EMBL" id="VUX36083.1"/>
    </source>
</evidence>
<accession>A0A564VWF4</accession>
<feature type="region of interest" description="Disordered" evidence="1">
    <location>
        <begin position="1"/>
        <end position="23"/>
    </location>
</feature>
<organism evidence="2 3">
    <name type="scientific">Bifidobacterium longum subsp. infantis</name>
    <dbReference type="NCBI Taxonomy" id="1682"/>
    <lineage>
        <taxon>Bacteria</taxon>
        <taxon>Bacillati</taxon>
        <taxon>Actinomycetota</taxon>
        <taxon>Actinomycetes</taxon>
        <taxon>Bifidobacteriales</taxon>
        <taxon>Bifidobacteriaceae</taxon>
        <taxon>Bifidobacterium</taxon>
    </lineage>
</organism>
<protein>
    <submittedName>
        <fullName evidence="2">Uncharacterized protein</fullName>
    </submittedName>
</protein>
<feature type="compositionally biased region" description="Polar residues" evidence="1">
    <location>
        <begin position="73"/>
        <end position="95"/>
    </location>
</feature>
<gene>
    <name evidence="2" type="ORF">BLJG463_01812</name>
</gene>
<proteinExistence type="predicted"/>
<feature type="region of interest" description="Disordered" evidence="1">
    <location>
        <begin position="72"/>
        <end position="95"/>
    </location>
</feature>
<dbReference type="Proteomes" id="UP000345266">
    <property type="component" value="Unassembled WGS sequence"/>
</dbReference>
<sequence length="95" mass="10092">MYRLPLLNMKENTSTTPELTPMVKNSAPAGMVVVRDKTKLPHQRELAMAQASREALGAAYAVLQLRTAYGRPSITSASPIGSTSTASAGQPTGLY</sequence>
<dbReference type="AlphaFoldDB" id="A0A564VWF4"/>
<reference evidence="2 3" key="1">
    <citation type="submission" date="2019-07" db="EMBL/GenBank/DDBJ databases">
        <authorList>
            <person name="Hibberd C M."/>
            <person name="Gehrig L. J."/>
            <person name="Chang H.-W."/>
            <person name="Venkatesh S."/>
        </authorList>
    </citation>
    <scope>NUCLEOTIDE SEQUENCE [LARGE SCALE GENOMIC DNA]</scope>
    <source>
        <strain evidence="2">Bifidobacterium_longum_subsp_infantis_JG_Bg463</strain>
    </source>
</reference>
<evidence type="ECO:0000256" key="1">
    <source>
        <dbReference type="SAM" id="MobiDB-lite"/>
    </source>
</evidence>